<evidence type="ECO:0000256" key="3">
    <source>
        <dbReference type="ARBA" id="ARBA00022525"/>
    </source>
</evidence>
<dbReference type="AlphaFoldDB" id="A0A024TY49"/>
<feature type="chain" id="PRO_5038206449" description="Elicitin" evidence="7">
    <location>
        <begin position="19"/>
        <end position="166"/>
    </location>
</feature>
<name>A0A024TY49_9STRA</name>
<dbReference type="OrthoDB" id="79825at2759"/>
<evidence type="ECO:0000313" key="10">
    <source>
        <dbReference type="Proteomes" id="UP000285060"/>
    </source>
</evidence>
<evidence type="ECO:0000256" key="2">
    <source>
        <dbReference type="ARBA" id="ARBA00009544"/>
    </source>
</evidence>
<evidence type="ECO:0000256" key="5">
    <source>
        <dbReference type="ARBA" id="ARBA00023157"/>
    </source>
</evidence>
<evidence type="ECO:0000256" key="4">
    <source>
        <dbReference type="ARBA" id="ARBA00022978"/>
    </source>
</evidence>
<organism evidence="8">
    <name type="scientific">Aphanomyces invadans</name>
    <dbReference type="NCBI Taxonomy" id="157072"/>
    <lineage>
        <taxon>Eukaryota</taxon>
        <taxon>Sar</taxon>
        <taxon>Stramenopiles</taxon>
        <taxon>Oomycota</taxon>
        <taxon>Saprolegniomycetes</taxon>
        <taxon>Saprolegniales</taxon>
        <taxon>Verrucalvaceae</taxon>
        <taxon>Aphanomyces</taxon>
    </lineage>
</organism>
<feature type="signal peptide" evidence="7">
    <location>
        <begin position="1"/>
        <end position="18"/>
    </location>
</feature>
<dbReference type="GO" id="GO:0005576">
    <property type="term" value="C:extracellular region"/>
    <property type="evidence" value="ECO:0007669"/>
    <property type="project" value="UniProtKB-SubCell"/>
</dbReference>
<protein>
    <recommendedName>
        <fullName evidence="6">Elicitin</fullName>
    </recommendedName>
</protein>
<reference evidence="8" key="1">
    <citation type="submission" date="2013-12" db="EMBL/GenBank/DDBJ databases">
        <title>The Genome Sequence of Aphanomyces invadans NJM9701.</title>
        <authorList>
            <consortium name="The Broad Institute Genomics Platform"/>
            <person name="Russ C."/>
            <person name="Tyler B."/>
            <person name="van West P."/>
            <person name="Dieguez-Uribeondo J."/>
            <person name="Young S.K."/>
            <person name="Zeng Q."/>
            <person name="Gargeya S."/>
            <person name="Fitzgerald M."/>
            <person name="Abouelleil A."/>
            <person name="Alvarado L."/>
            <person name="Chapman S.B."/>
            <person name="Gainer-Dewar J."/>
            <person name="Goldberg J."/>
            <person name="Griggs A."/>
            <person name="Gujja S."/>
            <person name="Hansen M."/>
            <person name="Howarth C."/>
            <person name="Imamovic A."/>
            <person name="Ireland A."/>
            <person name="Larimer J."/>
            <person name="McCowan C."/>
            <person name="Murphy C."/>
            <person name="Pearson M."/>
            <person name="Poon T.W."/>
            <person name="Priest M."/>
            <person name="Roberts A."/>
            <person name="Saif S."/>
            <person name="Shea T."/>
            <person name="Sykes S."/>
            <person name="Wortman J."/>
            <person name="Nusbaum C."/>
            <person name="Birren B."/>
        </authorList>
    </citation>
    <scope>NUCLEOTIDE SEQUENCE [LARGE SCALE GENOMIC DNA]</scope>
    <source>
        <strain evidence="8">NJM9701</strain>
    </source>
</reference>
<keyword evidence="4 6" id="KW-0928">Hypersensitive response elicitation</keyword>
<dbReference type="RefSeq" id="XP_008872763.1">
    <property type="nucleotide sequence ID" value="XM_008874541.1"/>
</dbReference>
<keyword evidence="5 6" id="KW-1015">Disulfide bond</keyword>
<gene>
    <name evidence="9" type="ORF">DYB32_008518</name>
    <name evidence="8" type="ORF">H310_08690</name>
</gene>
<keyword evidence="7" id="KW-0732">Signal</keyword>
<evidence type="ECO:0000313" key="8">
    <source>
        <dbReference type="EMBL" id="ETV98566.1"/>
    </source>
</evidence>
<reference evidence="9 10" key="2">
    <citation type="submission" date="2018-08" db="EMBL/GenBank/DDBJ databases">
        <title>Aphanomyces genome sequencing and annotation.</title>
        <authorList>
            <person name="Minardi D."/>
            <person name="Oidtmann B."/>
            <person name="Van Der Giezen M."/>
            <person name="Studholme D.J."/>
        </authorList>
    </citation>
    <scope>NUCLEOTIDE SEQUENCE [LARGE SCALE GENOMIC DNA]</scope>
    <source>
        <strain evidence="9 10">NJM0002</strain>
    </source>
</reference>
<dbReference type="VEuPathDB" id="FungiDB:H310_08690"/>
<sequence length="166" mass="16497">MKSAVALGVLTIVSAVSAAPCEIGTVLSNLTPLMTDPNLAKCATDSGYNFIVSGASGIPPTDEEVAKLSSSESCKALYASLGGIVSKITPSCTLGGVETSTFATLTIPEALKAIFSAIKSANVTNPIATTVAPTTVPTPTTTPKSSAVTSAISLATVGLAVYAMAN</sequence>
<dbReference type="Proteomes" id="UP000285060">
    <property type="component" value="Unassembled WGS sequence"/>
</dbReference>
<keyword evidence="3 6" id="KW-0964">Secreted</keyword>
<proteinExistence type="inferred from homology"/>
<dbReference type="InterPro" id="IPR036470">
    <property type="entry name" value="Elicitin_sf"/>
</dbReference>
<keyword evidence="10" id="KW-1185">Reference proteome</keyword>
<dbReference type="Gene3D" id="1.10.239.10">
    <property type="entry name" value="Elicitin domain"/>
    <property type="match status" value="1"/>
</dbReference>
<evidence type="ECO:0000313" key="9">
    <source>
        <dbReference type="EMBL" id="RHY25099.1"/>
    </source>
</evidence>
<dbReference type="Pfam" id="PF00964">
    <property type="entry name" value="Elicitin"/>
    <property type="match status" value="1"/>
</dbReference>
<dbReference type="EMBL" id="KI913969">
    <property type="protein sequence ID" value="ETV98566.1"/>
    <property type="molecule type" value="Genomic_DNA"/>
</dbReference>
<comment type="similarity">
    <text evidence="2 6">Belongs to the elicitin family.</text>
</comment>
<dbReference type="GeneID" id="20085740"/>
<accession>A0A024TY49</accession>
<dbReference type="EMBL" id="QUSY01001397">
    <property type="protein sequence ID" value="RHY25099.1"/>
    <property type="molecule type" value="Genomic_DNA"/>
</dbReference>
<comment type="function">
    <text evidence="6">Induces local and distal defense responses (incompatible hypersensitive reaction) in plants from the solanaceae and cruciferae families. Elicits leaf necrosis and causes the accumulation of pathogenesis-related proteins. Might interact with the lipidic molecules of the plasma membrane.</text>
</comment>
<comment type="subcellular location">
    <subcellularLocation>
        <location evidence="1 6">Secreted</location>
    </subcellularLocation>
</comment>
<evidence type="ECO:0000256" key="6">
    <source>
        <dbReference type="RuleBase" id="RU368111"/>
    </source>
</evidence>
<evidence type="ECO:0000256" key="1">
    <source>
        <dbReference type="ARBA" id="ARBA00004613"/>
    </source>
</evidence>
<dbReference type="InterPro" id="IPR002200">
    <property type="entry name" value="Elicitin"/>
</dbReference>
<dbReference type="SUPFAM" id="SSF48647">
    <property type="entry name" value="Fungal elicitin"/>
    <property type="match status" value="1"/>
</dbReference>
<dbReference type="GO" id="GO:0052040">
    <property type="term" value="P:symbiont-mediated perturbation of host programmed cell death"/>
    <property type="evidence" value="ECO:0007669"/>
    <property type="project" value="UniProtKB-UniRule"/>
</dbReference>
<evidence type="ECO:0000256" key="7">
    <source>
        <dbReference type="SAM" id="SignalP"/>
    </source>
</evidence>